<dbReference type="Proteomes" id="UP000184330">
    <property type="component" value="Unassembled WGS sequence"/>
</dbReference>
<dbReference type="STRING" id="576137.A0A1L7X6V4"/>
<sequence>MTTVQTRTEAGFQEERIDGTTIQTANPGFEEEGSAAKDFAWGLYDQILKMFATIVPLALKNVRAAGKNQERSLKESLSKLILWGDGFRDGRLERILSQSDDLRENVVDLLAAVGRTLISKLVPVCEGVALPSKRQEIREHVQELNILLDKRQPLTENTYDSDGTSGLDPEDALDNDLYLAAIGFLGKCMECLMEIVPSMEDALSLAGQIHQDDQGSPPLAFQVSDPARSYVLKEYRPQMNSTSSVNDAGDTDFRDTETRLDPAPQAITFIVATDFGTRFSSVAFKKCQPGRLPWSQDTIQSISNYPDDPMTGGKKSFVVPTESWYANNAVAGNLATKVTSDSLDDQFLKDLYDTSDNEKDQTFQALRSGHKDTPATDDVCSVSTESMQTFFWGYATQTKLLSPDFDQCRFTRISRLKVLLDATNTTSFARDNLRPILKKLKKSRAIKKDEDIITDYLTQLFLHTKEQLTTLHGFSSSSPLEHVLCVPNIWSPKACRIMQASTEIAIRESGLGTMENLFLVSENEAAAAFVLDCNGEVNPGEAFVILDAGAGTVEATTYTVHQKYPLRLKCEAVAPNGGLYGSSYLNEAFREHLQARLEEENYLEDRGWTIERIINIAMLDFENRTKRKLDLTDPTLSIEGIVVQGLRPNTQKRFKNHCIIMARNDYMEIFRPLLRGIEKLMKEQLTSASEAGIRVQKVVLIGGFAGSPTLRGYLTHQLKDFSSNRIQLIDSDNPETLVARGAILRALDKKNGPTRVTRSSYGFLRTEPFDSTAYLAHVGIRPSLDKVDGIYYVRNTIDWLIKKGDRLPPRKEIVIDVYHTFTTSANLFLCEEVLYVSDTSIESHYRKSHRKNHGAEVAGKIIADMTFLKTDGHIKPIQPKEGYKGKPYYKIEFQLCMIIDGRHLKYEARWPAGGAVQQSGQISIAAAFEPGTN</sequence>
<dbReference type="Gene3D" id="3.90.640.10">
    <property type="entry name" value="Actin, Chain A, domain 4"/>
    <property type="match status" value="1"/>
</dbReference>
<protein>
    <submittedName>
        <fullName evidence="1">Related to hsp70 protein</fullName>
    </submittedName>
</protein>
<dbReference type="PANTHER" id="PTHR42749:SF8">
    <property type="entry name" value="HSP70 FAMILY PROTEIN (AFU_ORTHOLOGUE AFUA_3G13740)"/>
    <property type="match status" value="1"/>
</dbReference>
<dbReference type="Gene3D" id="3.30.420.40">
    <property type="match status" value="2"/>
</dbReference>
<dbReference type="SUPFAM" id="SSF53067">
    <property type="entry name" value="Actin-like ATPase domain"/>
    <property type="match status" value="1"/>
</dbReference>
<evidence type="ECO:0000313" key="1">
    <source>
        <dbReference type="EMBL" id="CZR60755.1"/>
    </source>
</evidence>
<dbReference type="AlphaFoldDB" id="A0A1L7X6V4"/>
<name>A0A1L7X6V4_9HELO</name>
<dbReference type="InterPro" id="IPR043129">
    <property type="entry name" value="ATPase_NBD"/>
</dbReference>
<keyword evidence="2" id="KW-1185">Reference proteome</keyword>
<proteinExistence type="predicted"/>
<accession>A0A1L7X6V4</accession>
<dbReference type="OrthoDB" id="2963168at2759"/>
<dbReference type="CDD" id="cd10170">
    <property type="entry name" value="ASKHA_NBD_HSP70"/>
    <property type="match status" value="1"/>
</dbReference>
<evidence type="ECO:0000313" key="2">
    <source>
        <dbReference type="Proteomes" id="UP000184330"/>
    </source>
</evidence>
<gene>
    <name evidence="1" type="ORF">PAC_10651</name>
</gene>
<organism evidence="1 2">
    <name type="scientific">Phialocephala subalpina</name>
    <dbReference type="NCBI Taxonomy" id="576137"/>
    <lineage>
        <taxon>Eukaryota</taxon>
        <taxon>Fungi</taxon>
        <taxon>Dikarya</taxon>
        <taxon>Ascomycota</taxon>
        <taxon>Pezizomycotina</taxon>
        <taxon>Leotiomycetes</taxon>
        <taxon>Helotiales</taxon>
        <taxon>Mollisiaceae</taxon>
        <taxon>Phialocephala</taxon>
        <taxon>Phialocephala fortinii species complex</taxon>
    </lineage>
</organism>
<dbReference type="EMBL" id="FJOG01000016">
    <property type="protein sequence ID" value="CZR60755.1"/>
    <property type="molecule type" value="Genomic_DNA"/>
</dbReference>
<dbReference type="PANTHER" id="PTHR42749">
    <property type="entry name" value="CELL SHAPE-DETERMINING PROTEIN MREB"/>
    <property type="match status" value="1"/>
</dbReference>
<reference evidence="1 2" key="1">
    <citation type="submission" date="2016-03" db="EMBL/GenBank/DDBJ databases">
        <authorList>
            <person name="Ploux O."/>
        </authorList>
    </citation>
    <scope>NUCLEOTIDE SEQUENCE [LARGE SCALE GENOMIC DNA]</scope>
    <source>
        <strain evidence="1 2">UAMH 11012</strain>
    </source>
</reference>